<comment type="caution">
    <text evidence="1">The sequence shown here is derived from an EMBL/GenBank/DDBJ whole genome shotgun (WGS) entry which is preliminary data.</text>
</comment>
<organism evidence="1 2">
    <name type="scientific">Candidatus Roizmanbacteria bacterium CG10_big_fil_rev_8_21_14_0_10_39_12</name>
    <dbReference type="NCBI Taxonomy" id="1974852"/>
    <lineage>
        <taxon>Bacteria</taxon>
        <taxon>Candidatus Roizmaniibacteriota</taxon>
    </lineage>
</organism>
<sequence length="272" mass="31118">MPFHVKIKLALKKVLPYYLFARIVGLWRHTLAPLFTHETLIAKYYDAFVVKYGLIVQGGPFKGMDYIDESAGSVLFHKLVGYYEEILHDTINSLRNKKIDTIIDIGCAEGYYLAGLGREFKEATLVGYDTDEHALGLTRQLIEKNHLPNHLILKTACTPKKLNEQITNNTIIICDAEGFEAEILDPVKIPALAKVAHYIIETHEFVVPDVIAKLTERFAPTHNITPITFKLADVAKYPFLQTITNQTDLYYLRRERGEQEQVWLILEKKSDK</sequence>
<accession>A0A2M8KQD1</accession>
<dbReference type="Gene3D" id="3.40.50.150">
    <property type="entry name" value="Vaccinia Virus protein VP39"/>
    <property type="match status" value="1"/>
</dbReference>
<dbReference type="AlphaFoldDB" id="A0A2M8KQD1"/>
<dbReference type="InterPro" id="IPR029063">
    <property type="entry name" value="SAM-dependent_MTases_sf"/>
</dbReference>
<evidence type="ECO:0000313" key="2">
    <source>
        <dbReference type="Proteomes" id="UP000230222"/>
    </source>
</evidence>
<evidence type="ECO:0000313" key="1">
    <source>
        <dbReference type="EMBL" id="PJE62099.1"/>
    </source>
</evidence>
<dbReference type="Proteomes" id="UP000230222">
    <property type="component" value="Unassembled WGS sequence"/>
</dbReference>
<protein>
    <submittedName>
        <fullName evidence="1">Uncharacterized protein</fullName>
    </submittedName>
</protein>
<proteinExistence type="predicted"/>
<dbReference type="SUPFAM" id="SSF53335">
    <property type="entry name" value="S-adenosyl-L-methionine-dependent methyltransferases"/>
    <property type="match status" value="1"/>
</dbReference>
<gene>
    <name evidence="1" type="ORF">COU87_01055</name>
</gene>
<dbReference type="EMBL" id="PFEC01000017">
    <property type="protein sequence ID" value="PJE62099.1"/>
    <property type="molecule type" value="Genomic_DNA"/>
</dbReference>
<name>A0A2M8KQD1_9BACT</name>
<reference evidence="2" key="1">
    <citation type="submission" date="2017-09" db="EMBL/GenBank/DDBJ databases">
        <title>Depth-based differentiation of microbial function through sediment-hosted aquifers and enrichment of novel symbionts in the deep terrestrial subsurface.</title>
        <authorList>
            <person name="Probst A.J."/>
            <person name="Ladd B."/>
            <person name="Jarett J.K."/>
            <person name="Geller-Mcgrath D.E."/>
            <person name="Sieber C.M.K."/>
            <person name="Emerson J.B."/>
            <person name="Anantharaman K."/>
            <person name="Thomas B.C."/>
            <person name="Malmstrom R."/>
            <person name="Stieglmeier M."/>
            <person name="Klingl A."/>
            <person name="Woyke T."/>
            <person name="Ryan C.M."/>
            <person name="Banfield J.F."/>
        </authorList>
    </citation>
    <scope>NUCLEOTIDE SEQUENCE [LARGE SCALE GENOMIC DNA]</scope>
</reference>